<dbReference type="SUPFAM" id="SSF82153">
    <property type="entry name" value="FAS1 domain"/>
    <property type="match status" value="2"/>
</dbReference>
<dbReference type="InterPro" id="IPR050904">
    <property type="entry name" value="Adhesion/Biosynth-related"/>
</dbReference>
<dbReference type="Proteomes" id="UP000181790">
    <property type="component" value="Unassembled WGS sequence"/>
</dbReference>
<dbReference type="PROSITE" id="PS50213">
    <property type="entry name" value="FAS1"/>
    <property type="match status" value="2"/>
</dbReference>
<evidence type="ECO:0000256" key="1">
    <source>
        <dbReference type="SAM" id="MobiDB-lite"/>
    </source>
</evidence>
<gene>
    <name evidence="4" type="ORF">BLX24_01445</name>
</gene>
<dbReference type="Gene3D" id="2.30.180.10">
    <property type="entry name" value="FAS1 domain"/>
    <property type="match status" value="2"/>
</dbReference>
<dbReference type="PROSITE" id="PS51257">
    <property type="entry name" value="PROKAR_LIPOPROTEIN"/>
    <property type="match status" value="1"/>
</dbReference>
<sequence length="351" mass="36012">MKRYGWSYLVTATMLFSAPAFVGCNGNDPDPQSPGTGTTPPGSTTTPPGTGTVTNPPGSTTSTPGNSTVVPGTDYIKNAGNLTFLSAAISRAGLEQDLRSGSLTIFAPSDDAFKAAGYASAAAVSAAPAADLKRILQYHVLGSQIDQAAFPTAVNTSYQTTLSDGRLSVYKTSDNVISVNNAKVVQVNIAATNGVIHIIDKVLMPPTVTVLDFAKGNADLSFFAAAVERAGTTVQNSLAANAQNGITVFAPTNAAFKAAGYADEAAVRAANAQTLANLLTYHVLNYRAFSSTFQNGADLVTAQGSSIRTNVSGGKVTILGKGNGTNVANVTTADQVTTNGVVHTIDRVLMP</sequence>
<keyword evidence="2" id="KW-0732">Signal</keyword>
<organism evidence="4 5">
    <name type="scientific">Arsenicibacter rosenii</name>
    <dbReference type="NCBI Taxonomy" id="1750698"/>
    <lineage>
        <taxon>Bacteria</taxon>
        <taxon>Pseudomonadati</taxon>
        <taxon>Bacteroidota</taxon>
        <taxon>Cytophagia</taxon>
        <taxon>Cytophagales</taxon>
        <taxon>Spirosomataceae</taxon>
        <taxon>Arsenicibacter</taxon>
    </lineage>
</organism>
<accession>A0A1S2VQX2</accession>
<feature type="chain" id="PRO_5010327875" evidence="2">
    <location>
        <begin position="23"/>
        <end position="351"/>
    </location>
</feature>
<evidence type="ECO:0000313" key="5">
    <source>
        <dbReference type="Proteomes" id="UP000181790"/>
    </source>
</evidence>
<evidence type="ECO:0000313" key="4">
    <source>
        <dbReference type="EMBL" id="OIN60790.1"/>
    </source>
</evidence>
<proteinExistence type="predicted"/>
<dbReference type="SMART" id="SM00554">
    <property type="entry name" value="FAS1"/>
    <property type="match status" value="2"/>
</dbReference>
<dbReference type="PANTHER" id="PTHR10900:SF77">
    <property type="entry name" value="FI19380P1"/>
    <property type="match status" value="1"/>
</dbReference>
<dbReference type="OrthoDB" id="1119934at2"/>
<dbReference type="GO" id="GO:0005615">
    <property type="term" value="C:extracellular space"/>
    <property type="evidence" value="ECO:0007669"/>
    <property type="project" value="TreeGrafter"/>
</dbReference>
<dbReference type="InterPro" id="IPR036378">
    <property type="entry name" value="FAS1_dom_sf"/>
</dbReference>
<reference evidence="4 5" key="1">
    <citation type="submission" date="2016-10" db="EMBL/GenBank/DDBJ databases">
        <title>Arsenicibacter rosenii gen. nov., sp. nov., an efficient arsenic-methylating bacterium isolated from an arsenic-contaminated paddy soil.</title>
        <authorList>
            <person name="Huang K."/>
        </authorList>
    </citation>
    <scope>NUCLEOTIDE SEQUENCE [LARGE SCALE GENOMIC DNA]</scope>
    <source>
        <strain evidence="4 5">SM-1</strain>
    </source>
</reference>
<dbReference type="FunFam" id="2.30.180.10:FF:000032">
    <property type="entry name" value="Fasciclin domain-containing protein, putative"/>
    <property type="match status" value="1"/>
</dbReference>
<dbReference type="EMBL" id="MORL01000001">
    <property type="protein sequence ID" value="OIN60790.1"/>
    <property type="molecule type" value="Genomic_DNA"/>
</dbReference>
<dbReference type="InterPro" id="IPR000782">
    <property type="entry name" value="FAS1_domain"/>
</dbReference>
<feature type="compositionally biased region" description="Low complexity" evidence="1">
    <location>
        <begin position="33"/>
        <end position="67"/>
    </location>
</feature>
<dbReference type="AlphaFoldDB" id="A0A1S2VQX2"/>
<dbReference type="Pfam" id="PF02469">
    <property type="entry name" value="Fasciclin"/>
    <property type="match status" value="2"/>
</dbReference>
<comment type="caution">
    <text evidence="4">The sequence shown here is derived from an EMBL/GenBank/DDBJ whole genome shotgun (WGS) entry which is preliminary data.</text>
</comment>
<name>A0A1S2VQX2_9BACT</name>
<feature type="domain" description="FAS1" evidence="3">
    <location>
        <begin position="69"/>
        <end position="203"/>
    </location>
</feature>
<dbReference type="PANTHER" id="PTHR10900">
    <property type="entry name" value="PERIOSTIN-RELATED"/>
    <property type="match status" value="1"/>
</dbReference>
<feature type="region of interest" description="Disordered" evidence="1">
    <location>
        <begin position="26"/>
        <end position="67"/>
    </location>
</feature>
<evidence type="ECO:0000259" key="3">
    <source>
        <dbReference type="PROSITE" id="PS50213"/>
    </source>
</evidence>
<feature type="domain" description="FAS1" evidence="3">
    <location>
        <begin position="207"/>
        <end position="349"/>
    </location>
</feature>
<feature type="signal peptide" evidence="2">
    <location>
        <begin position="1"/>
        <end position="22"/>
    </location>
</feature>
<protein>
    <submittedName>
        <fullName evidence="4">Transforming growth factor</fullName>
    </submittedName>
</protein>
<evidence type="ECO:0000256" key="2">
    <source>
        <dbReference type="SAM" id="SignalP"/>
    </source>
</evidence>
<keyword evidence="5" id="KW-1185">Reference proteome</keyword>